<accession>A0ABP8GF83</accession>
<evidence type="ECO:0000313" key="2">
    <source>
        <dbReference type="Proteomes" id="UP001500582"/>
    </source>
</evidence>
<dbReference type="EMBL" id="BAABFT010000005">
    <property type="protein sequence ID" value="GAA4322874.1"/>
    <property type="molecule type" value="Genomic_DNA"/>
</dbReference>
<dbReference type="Proteomes" id="UP001500582">
    <property type="component" value="Unassembled WGS sequence"/>
</dbReference>
<proteinExistence type="predicted"/>
<evidence type="ECO:0008006" key="3">
    <source>
        <dbReference type="Google" id="ProtNLM"/>
    </source>
</evidence>
<dbReference type="PROSITE" id="PS51257">
    <property type="entry name" value="PROKAR_LIPOPROTEIN"/>
    <property type="match status" value="1"/>
</dbReference>
<reference evidence="2" key="1">
    <citation type="journal article" date="2019" name="Int. J. Syst. Evol. Microbiol.">
        <title>The Global Catalogue of Microorganisms (GCM) 10K type strain sequencing project: providing services to taxonomists for standard genome sequencing and annotation.</title>
        <authorList>
            <consortium name="The Broad Institute Genomics Platform"/>
            <consortium name="The Broad Institute Genome Sequencing Center for Infectious Disease"/>
            <person name="Wu L."/>
            <person name="Ma J."/>
        </authorList>
    </citation>
    <scope>NUCLEOTIDE SEQUENCE [LARGE SCALE GENOMIC DNA]</scope>
    <source>
        <strain evidence="2">JCM 17705</strain>
    </source>
</reference>
<sequence length="391" mass="43236">MNKSKLKNNYKTFALPLVALVASVGMLMSSCKKKEVVPYEQDPVNRITTYRITNAPEAINGVVDDIDNTITVEVPYYLSINLIVPEIKLADGATLIDAQGNSIDVRENLDPVPFDTVGYTYRVKDDKNNIRKYTLITRIAPYKDALKMGYFVTRDANGNVIADDVTEKEAAVNSRITIFGNLESSANTAKLTLVNKQTNVAVPNALSVKLVARNPETHYITADISASTDSGYYYIIAEHQGRKDTLPTIHLVYTKPFFGFLPKPLAQGDTVTMKLATPNENATSSGVNTGVARAYIILAKSWLVTRPANFPEELFTKQIDLQIISQNRTEIKFIFPEVIPAGIYEVNMGSGMGQIQYTGFGIYFDFNSTAWGNTNLLGGMPYAPFEIKPNQ</sequence>
<keyword evidence="2" id="KW-1185">Reference proteome</keyword>
<name>A0ABP8GF83_9SPHI</name>
<dbReference type="Gene3D" id="2.60.40.2340">
    <property type="match status" value="1"/>
</dbReference>
<gene>
    <name evidence="1" type="ORF">GCM10023149_23470</name>
</gene>
<organism evidence="1 2">
    <name type="scientific">Mucilaginibacter gynuensis</name>
    <dbReference type="NCBI Taxonomy" id="1302236"/>
    <lineage>
        <taxon>Bacteria</taxon>
        <taxon>Pseudomonadati</taxon>
        <taxon>Bacteroidota</taxon>
        <taxon>Sphingobacteriia</taxon>
        <taxon>Sphingobacteriales</taxon>
        <taxon>Sphingobacteriaceae</taxon>
        <taxon>Mucilaginibacter</taxon>
    </lineage>
</organism>
<evidence type="ECO:0000313" key="1">
    <source>
        <dbReference type="EMBL" id="GAA4322874.1"/>
    </source>
</evidence>
<protein>
    <recommendedName>
        <fullName evidence="3">DUF1735 domain-containing protein</fullName>
    </recommendedName>
</protein>
<comment type="caution">
    <text evidence="1">The sequence shown here is derived from an EMBL/GenBank/DDBJ whole genome shotgun (WGS) entry which is preliminary data.</text>
</comment>
<dbReference type="RefSeq" id="WP_345211264.1">
    <property type="nucleotide sequence ID" value="NZ_BAABFT010000005.1"/>
</dbReference>